<evidence type="ECO:0000313" key="2">
    <source>
        <dbReference type="EMBL" id="PKZ62847.1"/>
    </source>
</evidence>
<comment type="caution">
    <text evidence="2">The sequence shown here is derived from an EMBL/GenBank/DDBJ whole genome shotgun (WGS) entry which is preliminary data.</text>
</comment>
<name>A0A2I1R182_9ACTN</name>
<accession>A0A2I1R182</accession>
<dbReference type="EMBL" id="PKJC01000041">
    <property type="protein sequence ID" value="PKZ62847.1"/>
    <property type="molecule type" value="Genomic_DNA"/>
</dbReference>
<evidence type="ECO:0000313" key="3">
    <source>
        <dbReference type="Proteomes" id="UP000234662"/>
    </source>
</evidence>
<dbReference type="AlphaFoldDB" id="A0A2I1R182"/>
<proteinExistence type="predicted"/>
<dbReference type="Proteomes" id="UP000234662">
    <property type="component" value="Unassembled WGS sequence"/>
</dbReference>
<gene>
    <name evidence="2" type="ORF">CYJ73_24795</name>
</gene>
<feature type="domain" description="N,N-dimethylformamidase beta subunit-like C-terminal" evidence="1">
    <location>
        <begin position="296"/>
        <end position="711"/>
    </location>
</feature>
<sequence>MLIRAYTDQLSYERGRDVQLHVSGDEADASVSLVRLLDAGTGEPSRDRPVQCDLPATVRIRPQETAVGSFMVGSSVPGSPTSSPEVTLGAFVWFGRVAAPVQTIVSLGSAVRLELRDGGVALSIDENVVAQCPPMNPATWYLVTGSLENGAVLTRAVPLDPCRGGALEAHGQSTCVEVDLTAPITVAAHSPERIVAVENGARGLASGHYSGKIEAPFVGSRVLGPAAAESIARGGRSPHEFEELDLVAAWDLAPRNDIEPGIGSAALPGQPDALLVNGPARGVTGRTFSGKRLSFVDAPDEYAAVNFHSTDLLDAGWETTLSFTLPDTLDSGVYGIRVATPDATELVPVTVVPRATDVRRDVVVVLPTFTYLAYANEEMFADSEPERLEAAGMGVPQEEWDRAGDRSYGLSLYDTHRDGSGVMTSSARRHITNMRRGYGSWIVGGGGRNFSSDMSLIEWFDRTGIAVDVITDRELHERGAEYLRSYAVVVSGSHPEYTTEDMLDTLLEYRDGGGRLAYLGGNGWYWVTAVQSTSPLVVEIRRGQSGIRKWESLPGEVTLYSTGEPGGLWRHRGRAPQILVGVGFAAQGWNSAAPYRRQPAAQLPEFAWVFDGVESDPIGDYGSVMGGAAGDEIDRADHALGTPPDAVVLASSTGLHTNMYQRVVEEIPMNRPNSHGGEEDSDVRADIVYFSTPGGGEVFSTGSIAWCGSLLHDGGSNGVSRMTENVLREFVRRARAQRG</sequence>
<evidence type="ECO:0000259" key="1">
    <source>
        <dbReference type="Pfam" id="PF20254"/>
    </source>
</evidence>
<dbReference type="InterPro" id="IPR046540">
    <property type="entry name" value="DMFA2_C"/>
</dbReference>
<protein>
    <recommendedName>
        <fullName evidence="1">N,N-dimethylformamidase beta subunit-like C-terminal domain-containing protein</fullName>
    </recommendedName>
</protein>
<organism evidence="2 3">
    <name type="scientific">Gordonia terrae</name>
    <dbReference type="NCBI Taxonomy" id="2055"/>
    <lineage>
        <taxon>Bacteria</taxon>
        <taxon>Bacillati</taxon>
        <taxon>Actinomycetota</taxon>
        <taxon>Actinomycetes</taxon>
        <taxon>Mycobacteriales</taxon>
        <taxon>Gordoniaceae</taxon>
        <taxon>Gordonia</taxon>
    </lineage>
</organism>
<dbReference type="Pfam" id="PF20254">
    <property type="entry name" value="DMFA2_C"/>
    <property type="match status" value="1"/>
</dbReference>
<reference evidence="2 3" key="1">
    <citation type="submission" date="2017-12" db="EMBL/GenBank/DDBJ databases">
        <title>Phylogenetic diversity of female urinary microbiome.</title>
        <authorList>
            <person name="Thomas-White K."/>
            <person name="Wolfe A.J."/>
        </authorList>
    </citation>
    <scope>NUCLEOTIDE SEQUENCE [LARGE SCALE GENOMIC DNA]</scope>
    <source>
        <strain evidence="2 3">UMB0777</strain>
    </source>
</reference>